<comment type="caution">
    <text evidence="1">The sequence shown here is derived from an EMBL/GenBank/DDBJ whole genome shotgun (WGS) entry which is preliminary data.</text>
</comment>
<reference evidence="1 2" key="1">
    <citation type="submission" date="2024-09" db="EMBL/GenBank/DDBJ databases">
        <authorList>
            <person name="Lee S.D."/>
        </authorList>
    </citation>
    <scope>NUCLEOTIDE SEQUENCE [LARGE SCALE GENOMIC DNA]</scope>
    <source>
        <strain evidence="1 2">N8-3</strain>
    </source>
</reference>
<dbReference type="RefSeq" id="WP_380537529.1">
    <property type="nucleotide sequence ID" value="NZ_JBHFAB010000013.1"/>
</dbReference>
<dbReference type="EMBL" id="JBHFAB010000013">
    <property type="protein sequence ID" value="MFC1418733.1"/>
    <property type="molecule type" value="Genomic_DNA"/>
</dbReference>
<keyword evidence="2" id="KW-1185">Reference proteome</keyword>
<dbReference type="Proteomes" id="UP001592531">
    <property type="component" value="Unassembled WGS sequence"/>
</dbReference>
<evidence type="ECO:0000313" key="1">
    <source>
        <dbReference type="EMBL" id="MFC1418733.1"/>
    </source>
</evidence>
<accession>A0ABV6VYH3</accession>
<proteinExistence type="predicted"/>
<name>A0ABV6VYH3_9ACTN</name>
<protein>
    <submittedName>
        <fullName evidence="1">Uncharacterized protein</fullName>
    </submittedName>
</protein>
<evidence type="ECO:0000313" key="2">
    <source>
        <dbReference type="Proteomes" id="UP001592531"/>
    </source>
</evidence>
<gene>
    <name evidence="1" type="ORF">ACEZDE_19150</name>
</gene>
<organism evidence="1 2">
    <name type="scientific">Streptacidiphilus cavernicola</name>
    <dbReference type="NCBI Taxonomy" id="3342716"/>
    <lineage>
        <taxon>Bacteria</taxon>
        <taxon>Bacillati</taxon>
        <taxon>Actinomycetota</taxon>
        <taxon>Actinomycetes</taxon>
        <taxon>Kitasatosporales</taxon>
        <taxon>Streptomycetaceae</taxon>
        <taxon>Streptacidiphilus</taxon>
    </lineage>
</organism>
<sequence>MTAEDRYPFATAPGDQNMEALMLGVLTCLCEALSAAGRAVCCCMWFRGAARPPMDGCDCSCSGEQGEGQGVAWIRWISTEDALAYTTNRAVAARGFGAATCAATAQKLRVTFELGIYRCVTAGDPESGPDCGEQTQAAADGAWDDRLLRDTAHCCPALAGRAAVMLRQESLGPSGGCGGSVATFTADLVLRS</sequence>